<dbReference type="Gene3D" id="2.40.100.10">
    <property type="entry name" value="Cyclophilin-like"/>
    <property type="match status" value="1"/>
</dbReference>
<dbReference type="InterPro" id="IPR002130">
    <property type="entry name" value="Cyclophilin-type_PPIase_dom"/>
</dbReference>
<comment type="catalytic activity">
    <reaction evidence="3">
        <text>[protein]-peptidylproline (omega=180) = [protein]-peptidylproline (omega=0)</text>
        <dbReference type="Rhea" id="RHEA:16237"/>
        <dbReference type="Rhea" id="RHEA-COMP:10747"/>
        <dbReference type="Rhea" id="RHEA-COMP:10748"/>
        <dbReference type="ChEBI" id="CHEBI:83833"/>
        <dbReference type="ChEBI" id="CHEBI:83834"/>
        <dbReference type="EC" id="5.2.1.8"/>
    </reaction>
</comment>
<evidence type="ECO:0000259" key="4">
    <source>
        <dbReference type="PROSITE" id="PS50072"/>
    </source>
</evidence>
<dbReference type="SUPFAM" id="SSF50891">
    <property type="entry name" value="Cyclophilin-like"/>
    <property type="match status" value="1"/>
</dbReference>
<comment type="function">
    <text evidence="3">PPIases accelerate the folding of proteins. It catalyzes the cis-trans isomerization of proline imidic peptide bonds in oligopeptides.</text>
</comment>
<reference evidence="5" key="1">
    <citation type="submission" date="2021-01" db="EMBL/GenBank/DDBJ databases">
        <authorList>
            <person name="Corre E."/>
            <person name="Pelletier E."/>
            <person name="Niang G."/>
            <person name="Scheremetjew M."/>
            <person name="Finn R."/>
            <person name="Kale V."/>
            <person name="Holt S."/>
            <person name="Cochrane G."/>
            <person name="Meng A."/>
            <person name="Brown T."/>
            <person name="Cohen L."/>
        </authorList>
    </citation>
    <scope>NUCLEOTIDE SEQUENCE</scope>
    <source>
        <strain evidence="5">SoJaBio B1-5/56/2</strain>
    </source>
</reference>
<dbReference type="Pfam" id="PF00160">
    <property type="entry name" value="Pro_isomerase"/>
    <property type="match status" value="1"/>
</dbReference>
<evidence type="ECO:0000313" key="5">
    <source>
        <dbReference type="EMBL" id="CAE2305721.1"/>
    </source>
</evidence>
<dbReference type="EMBL" id="HBKR01017361">
    <property type="protein sequence ID" value="CAE2305721.1"/>
    <property type="molecule type" value="Transcribed_RNA"/>
</dbReference>
<keyword evidence="2 3" id="KW-0413">Isomerase</keyword>
<gene>
    <name evidence="5" type="ORF">NAES01612_LOCUS11466</name>
</gene>
<dbReference type="GO" id="GO:0003755">
    <property type="term" value="F:peptidyl-prolyl cis-trans isomerase activity"/>
    <property type="evidence" value="ECO:0007669"/>
    <property type="project" value="UniProtKB-UniRule"/>
</dbReference>
<accession>A0A7S4NRP2</accession>
<dbReference type="PRINTS" id="PR00153">
    <property type="entry name" value="CSAPPISMRASE"/>
</dbReference>
<organism evidence="5">
    <name type="scientific">Paramoeba aestuarina</name>
    <dbReference type="NCBI Taxonomy" id="180227"/>
    <lineage>
        <taxon>Eukaryota</taxon>
        <taxon>Amoebozoa</taxon>
        <taxon>Discosea</taxon>
        <taxon>Flabellinia</taxon>
        <taxon>Dactylopodida</taxon>
        <taxon>Paramoebidae</taxon>
        <taxon>Paramoeba</taxon>
    </lineage>
</organism>
<feature type="chain" id="PRO_5031610661" description="Peptidyl-prolyl cis-trans isomerase" evidence="3">
    <location>
        <begin position="19"/>
        <end position="205"/>
    </location>
</feature>
<dbReference type="PANTHER" id="PTHR43246">
    <property type="entry name" value="PEPTIDYL-PROLYL CIS-TRANS ISOMERASE CYP38, CHLOROPLASTIC"/>
    <property type="match status" value="1"/>
</dbReference>
<dbReference type="InterPro" id="IPR029000">
    <property type="entry name" value="Cyclophilin-like_dom_sf"/>
</dbReference>
<evidence type="ECO:0000256" key="1">
    <source>
        <dbReference type="ARBA" id="ARBA00023110"/>
    </source>
</evidence>
<name>A0A7S4NRP2_9EUKA</name>
<keyword evidence="1 3" id="KW-0697">Rotamase</keyword>
<protein>
    <recommendedName>
        <fullName evidence="3">Peptidyl-prolyl cis-trans isomerase</fullName>
        <shortName evidence="3">PPIase</shortName>
        <ecNumber evidence="3">5.2.1.8</ecNumber>
    </recommendedName>
</protein>
<feature type="domain" description="PPIase cyclophilin-type" evidence="4">
    <location>
        <begin position="25"/>
        <end position="156"/>
    </location>
</feature>
<feature type="signal peptide" evidence="3">
    <location>
        <begin position="1"/>
        <end position="18"/>
    </location>
</feature>
<keyword evidence="3" id="KW-0732">Signal</keyword>
<dbReference type="AlphaFoldDB" id="A0A7S4NRP2"/>
<evidence type="ECO:0000256" key="2">
    <source>
        <dbReference type="ARBA" id="ARBA00023235"/>
    </source>
</evidence>
<dbReference type="EC" id="5.2.1.8" evidence="3"/>
<sequence>MNSSFLCLVLFFVVLSQAAEPVRVEFEVQLAPKKTGTFIVDVHPDWAPLGAERFLELVDTQGFWKGIRFFRVISGFMAQFGIPTTLEVAAVWKGKTLKDDEVLQSNKRGFISFATSGKDSRTTQMFINLVDNANLDGMGFSPFAEVVSGMEVVDQIFSGYGEGAPQGKGPAQQRIQTEGNRYLKKDFPKLSYVKSVTRVEDKSEL</sequence>
<comment type="similarity">
    <text evidence="3">Belongs to the cyclophilin-type PPIase family.</text>
</comment>
<dbReference type="InterPro" id="IPR044665">
    <property type="entry name" value="E_coli_cyclophilin_A-like"/>
</dbReference>
<proteinExistence type="inferred from homology"/>
<evidence type="ECO:0000256" key="3">
    <source>
        <dbReference type="RuleBase" id="RU363019"/>
    </source>
</evidence>
<dbReference type="PROSITE" id="PS50072">
    <property type="entry name" value="CSA_PPIASE_2"/>
    <property type="match status" value="1"/>
</dbReference>